<feature type="non-terminal residue" evidence="2">
    <location>
        <position position="1"/>
    </location>
</feature>
<accession>A0A9P6DFW1</accession>
<name>A0A9P6DFW1_9AGAM</name>
<evidence type="ECO:0000313" key="3">
    <source>
        <dbReference type="Proteomes" id="UP000886523"/>
    </source>
</evidence>
<reference evidence="2" key="1">
    <citation type="journal article" date="2020" name="Nat. Commun.">
        <title>Large-scale genome sequencing of mycorrhizal fungi provides insights into the early evolution of symbiotic traits.</title>
        <authorList>
            <person name="Miyauchi S."/>
            <person name="Kiss E."/>
            <person name="Kuo A."/>
            <person name="Drula E."/>
            <person name="Kohler A."/>
            <person name="Sanchez-Garcia M."/>
            <person name="Morin E."/>
            <person name="Andreopoulos B."/>
            <person name="Barry K.W."/>
            <person name="Bonito G."/>
            <person name="Buee M."/>
            <person name="Carver A."/>
            <person name="Chen C."/>
            <person name="Cichocki N."/>
            <person name="Clum A."/>
            <person name="Culley D."/>
            <person name="Crous P.W."/>
            <person name="Fauchery L."/>
            <person name="Girlanda M."/>
            <person name="Hayes R.D."/>
            <person name="Keri Z."/>
            <person name="LaButti K."/>
            <person name="Lipzen A."/>
            <person name="Lombard V."/>
            <person name="Magnuson J."/>
            <person name="Maillard F."/>
            <person name="Murat C."/>
            <person name="Nolan M."/>
            <person name="Ohm R.A."/>
            <person name="Pangilinan J."/>
            <person name="Pereira M.F."/>
            <person name="Perotto S."/>
            <person name="Peter M."/>
            <person name="Pfister S."/>
            <person name="Riley R."/>
            <person name="Sitrit Y."/>
            <person name="Stielow J.B."/>
            <person name="Szollosi G."/>
            <person name="Zifcakova L."/>
            <person name="Stursova M."/>
            <person name="Spatafora J.W."/>
            <person name="Tedersoo L."/>
            <person name="Vaario L.M."/>
            <person name="Yamada A."/>
            <person name="Yan M."/>
            <person name="Wang P."/>
            <person name="Xu J."/>
            <person name="Bruns T."/>
            <person name="Baldrian P."/>
            <person name="Vilgalys R."/>
            <person name="Dunand C."/>
            <person name="Henrissat B."/>
            <person name="Grigoriev I.V."/>
            <person name="Hibbett D."/>
            <person name="Nagy L.G."/>
            <person name="Martin F.M."/>
        </authorList>
    </citation>
    <scope>NUCLEOTIDE SEQUENCE</scope>
    <source>
        <strain evidence="2">UP504</strain>
    </source>
</reference>
<dbReference type="AlphaFoldDB" id="A0A9P6DFW1"/>
<evidence type="ECO:0000313" key="2">
    <source>
        <dbReference type="EMBL" id="KAF9503811.1"/>
    </source>
</evidence>
<organism evidence="2 3">
    <name type="scientific">Hydnum rufescens UP504</name>
    <dbReference type="NCBI Taxonomy" id="1448309"/>
    <lineage>
        <taxon>Eukaryota</taxon>
        <taxon>Fungi</taxon>
        <taxon>Dikarya</taxon>
        <taxon>Basidiomycota</taxon>
        <taxon>Agaricomycotina</taxon>
        <taxon>Agaricomycetes</taxon>
        <taxon>Cantharellales</taxon>
        <taxon>Hydnaceae</taxon>
        <taxon>Hydnum</taxon>
    </lineage>
</organism>
<feature type="compositionally biased region" description="Low complexity" evidence="1">
    <location>
        <begin position="21"/>
        <end position="32"/>
    </location>
</feature>
<protein>
    <submittedName>
        <fullName evidence="2">Uncharacterized protein</fullName>
    </submittedName>
</protein>
<feature type="compositionally biased region" description="Low complexity" evidence="1">
    <location>
        <begin position="40"/>
        <end position="51"/>
    </location>
</feature>
<sequence length="68" mass="7323">DEWTQTRTSLATEGTADPKDSLAYSASSSPYPLLSPSPYPHSSLSPHPSSSQFPSPKYPHPLLAPTVR</sequence>
<feature type="region of interest" description="Disordered" evidence="1">
    <location>
        <begin position="1"/>
        <end position="68"/>
    </location>
</feature>
<comment type="caution">
    <text evidence="2">The sequence shown here is derived from an EMBL/GenBank/DDBJ whole genome shotgun (WGS) entry which is preliminary data.</text>
</comment>
<gene>
    <name evidence="2" type="ORF">BS47DRAFT_1355834</name>
</gene>
<evidence type="ECO:0000256" key="1">
    <source>
        <dbReference type="SAM" id="MobiDB-lite"/>
    </source>
</evidence>
<keyword evidence="3" id="KW-1185">Reference proteome</keyword>
<proteinExistence type="predicted"/>
<dbReference type="Proteomes" id="UP000886523">
    <property type="component" value="Unassembled WGS sequence"/>
</dbReference>
<feature type="compositionally biased region" description="Polar residues" evidence="1">
    <location>
        <begin position="1"/>
        <end position="12"/>
    </location>
</feature>
<dbReference type="EMBL" id="MU129298">
    <property type="protein sequence ID" value="KAF9503811.1"/>
    <property type="molecule type" value="Genomic_DNA"/>
</dbReference>